<organism evidence="1 2">
    <name type="scientific">Cricetulus griseus</name>
    <name type="common">Chinese hamster</name>
    <name type="synonym">Cricetulus barabensis griseus</name>
    <dbReference type="NCBI Taxonomy" id="10029"/>
    <lineage>
        <taxon>Eukaryota</taxon>
        <taxon>Metazoa</taxon>
        <taxon>Chordata</taxon>
        <taxon>Craniata</taxon>
        <taxon>Vertebrata</taxon>
        <taxon>Euteleostomi</taxon>
        <taxon>Mammalia</taxon>
        <taxon>Eutheria</taxon>
        <taxon>Euarchontoglires</taxon>
        <taxon>Glires</taxon>
        <taxon>Rodentia</taxon>
        <taxon>Myomorpha</taxon>
        <taxon>Muroidea</taxon>
        <taxon>Cricetidae</taxon>
        <taxon>Cricetinae</taxon>
        <taxon>Cricetulus</taxon>
    </lineage>
</organism>
<name>G3HKA8_CRIGR</name>
<gene>
    <name evidence="1" type="ORF">I79_011127</name>
</gene>
<sequence length="63" mass="7328">MELDKDVRQCAGKVSLRTEAGKIVYELIFLRNIKLCSPQQDKILFGNQPKSSRKQTYKENKNQ</sequence>
<proteinExistence type="predicted"/>
<accession>G3HKA8</accession>
<reference evidence="2" key="1">
    <citation type="journal article" date="2011" name="Nat. Biotechnol.">
        <title>The genomic sequence of the Chinese hamster ovary (CHO)-K1 cell line.</title>
        <authorList>
            <person name="Xu X."/>
            <person name="Nagarajan H."/>
            <person name="Lewis N.E."/>
            <person name="Pan S."/>
            <person name="Cai Z."/>
            <person name="Liu X."/>
            <person name="Chen W."/>
            <person name="Xie M."/>
            <person name="Wang W."/>
            <person name="Hammond S."/>
            <person name="Andersen M.R."/>
            <person name="Neff N."/>
            <person name="Passarelli B."/>
            <person name="Koh W."/>
            <person name="Fan H.C."/>
            <person name="Wang J."/>
            <person name="Gui Y."/>
            <person name="Lee K.H."/>
            <person name="Betenbaugh M.J."/>
            <person name="Quake S.R."/>
            <person name="Famili I."/>
            <person name="Palsson B.O."/>
            <person name="Wang J."/>
        </authorList>
    </citation>
    <scope>NUCLEOTIDE SEQUENCE [LARGE SCALE GENOMIC DNA]</scope>
    <source>
        <strain evidence="2">CHO K1 cell line</strain>
    </source>
</reference>
<protein>
    <submittedName>
        <fullName evidence="1">Uncharacterized protein</fullName>
    </submittedName>
</protein>
<evidence type="ECO:0000313" key="1">
    <source>
        <dbReference type="EMBL" id="EGV94528.1"/>
    </source>
</evidence>
<dbReference type="AlphaFoldDB" id="G3HKA8"/>
<evidence type="ECO:0000313" key="2">
    <source>
        <dbReference type="Proteomes" id="UP000001075"/>
    </source>
</evidence>
<dbReference type="EMBL" id="JH000456">
    <property type="protein sequence ID" value="EGV94528.1"/>
    <property type="molecule type" value="Genomic_DNA"/>
</dbReference>
<dbReference type="InParanoid" id="G3HKA8"/>
<dbReference type="Proteomes" id="UP000001075">
    <property type="component" value="Unassembled WGS sequence"/>
</dbReference>